<keyword evidence="4 7" id="KW-0812">Transmembrane</keyword>
<keyword evidence="15" id="KW-1185">Reference proteome</keyword>
<dbReference type="EMBL" id="QJPJ01000033">
    <property type="protein sequence ID" value="PXZ37956.1"/>
    <property type="molecule type" value="Genomic_DNA"/>
</dbReference>
<dbReference type="Proteomes" id="UP000254620">
    <property type="component" value="Unassembled WGS sequence"/>
</dbReference>
<evidence type="ECO:0000256" key="4">
    <source>
        <dbReference type="ARBA" id="ARBA00022692"/>
    </source>
</evidence>
<proteinExistence type="inferred from homology"/>
<comment type="subcellular location">
    <subcellularLocation>
        <location evidence="1">Cell membrane</location>
        <topology evidence="1">Multi-pass membrane protein</topology>
    </subcellularLocation>
</comment>
<evidence type="ECO:0000313" key="12">
    <source>
        <dbReference type="Proteomes" id="UP000247594"/>
    </source>
</evidence>
<dbReference type="EMBL" id="UGHK01000002">
    <property type="protein sequence ID" value="STO72365.1"/>
    <property type="molecule type" value="Genomic_DNA"/>
</dbReference>
<evidence type="ECO:0000256" key="3">
    <source>
        <dbReference type="ARBA" id="ARBA00022475"/>
    </source>
</evidence>
<reference evidence="8" key="4">
    <citation type="submission" date="2022-05" db="EMBL/GenBank/DDBJ databases">
        <authorList>
            <person name="Chen Y."/>
            <person name="Zhu J."/>
            <person name="Zhu K."/>
        </authorList>
    </citation>
    <scope>NUCLEOTIDE SEQUENCE</scope>
    <source>
        <strain evidence="8">AV25</strain>
    </source>
</reference>
<evidence type="ECO:0000313" key="13">
    <source>
        <dbReference type="Proteomes" id="UP000254465"/>
    </source>
</evidence>
<evidence type="ECO:0000256" key="1">
    <source>
        <dbReference type="ARBA" id="ARBA00004651"/>
    </source>
</evidence>
<dbReference type="InterPro" id="IPR032808">
    <property type="entry name" value="DoxX"/>
</dbReference>
<dbReference type="eggNOG" id="COG2259">
    <property type="taxonomic scope" value="Bacteria"/>
</dbReference>
<keyword evidence="3" id="KW-1003">Cell membrane</keyword>
<comment type="similarity">
    <text evidence="2">Belongs to the DoxX family.</text>
</comment>
<dbReference type="GO" id="GO:0005886">
    <property type="term" value="C:plasma membrane"/>
    <property type="evidence" value="ECO:0007669"/>
    <property type="project" value="UniProtKB-SubCell"/>
</dbReference>
<feature type="transmembrane region" description="Helical" evidence="7">
    <location>
        <begin position="74"/>
        <end position="93"/>
    </location>
</feature>
<evidence type="ECO:0000256" key="5">
    <source>
        <dbReference type="ARBA" id="ARBA00022989"/>
    </source>
</evidence>
<dbReference type="Pfam" id="PF07681">
    <property type="entry name" value="DoxX"/>
    <property type="match status" value="1"/>
</dbReference>
<name>A0A0F5EWQ6_AVIPA</name>
<dbReference type="EMBL" id="UFSW01000001">
    <property type="protein sequence ID" value="SUU96774.1"/>
    <property type="molecule type" value="Genomic_DNA"/>
</dbReference>
<keyword evidence="6 7" id="KW-0472">Membrane</keyword>
<evidence type="ECO:0000313" key="14">
    <source>
        <dbReference type="Proteomes" id="UP000254620"/>
    </source>
</evidence>
<evidence type="ECO:0000313" key="11">
    <source>
        <dbReference type="EMBL" id="SUU96774.1"/>
    </source>
</evidence>
<dbReference type="Proteomes" id="UP000247594">
    <property type="component" value="Unassembled WGS sequence"/>
</dbReference>
<dbReference type="PANTHER" id="PTHR33452">
    <property type="entry name" value="OXIDOREDUCTASE CATD-RELATED"/>
    <property type="match status" value="1"/>
</dbReference>
<organism evidence="9 12">
    <name type="scientific">Avibacterium paragallinarum</name>
    <name type="common">Haemophilus gallinarum</name>
    <dbReference type="NCBI Taxonomy" id="728"/>
    <lineage>
        <taxon>Bacteria</taxon>
        <taxon>Pseudomonadati</taxon>
        <taxon>Pseudomonadota</taxon>
        <taxon>Gammaproteobacteria</taxon>
        <taxon>Pasteurellales</taxon>
        <taxon>Pasteurellaceae</taxon>
        <taxon>Avibacterium</taxon>
    </lineage>
</organism>
<feature type="transmembrane region" description="Helical" evidence="7">
    <location>
        <begin position="7"/>
        <end position="27"/>
    </location>
</feature>
<evidence type="ECO:0000313" key="10">
    <source>
        <dbReference type="EMBL" id="STO72365.1"/>
    </source>
</evidence>
<reference evidence="8 15" key="3">
    <citation type="journal article" date="2022" name="Front. Microbiol.">
        <title>Commensal bacteria contribute to the growth of multidrug-resistant Avibacterium paragallinarum in chickens.</title>
        <authorList>
            <person name="Zhu J."/>
            <person name="Chen Y."/>
            <person name="Wu Y."/>
            <person name="Wang Y."/>
            <person name="Zhu K."/>
        </authorList>
    </citation>
    <scope>NUCLEOTIDE SEQUENCE [LARGE SCALE GENOMIC DNA]</scope>
    <source>
        <strain evidence="8 15">AV25</strain>
    </source>
</reference>
<dbReference type="RefSeq" id="WP_021724592.1">
    <property type="nucleotide sequence ID" value="NZ_CP034110.1"/>
</dbReference>
<reference evidence="13 14" key="1">
    <citation type="submission" date="2018-06" db="EMBL/GenBank/DDBJ databases">
        <authorList>
            <consortium name="Pathogen Informatics"/>
            <person name="Doyle S."/>
        </authorList>
    </citation>
    <scope>NUCLEOTIDE SEQUENCE [LARGE SCALE GENOMIC DNA]</scope>
    <source>
        <strain evidence="11 14">NCTC10926</strain>
        <strain evidence="10 13">NCTC11296</strain>
    </source>
</reference>
<protein>
    <submittedName>
        <fullName evidence="9 11">DoxX</fullName>
    </submittedName>
    <submittedName>
        <fullName evidence="10">DoxX family protein membrane protein</fullName>
    </submittedName>
</protein>
<evidence type="ECO:0000256" key="2">
    <source>
        <dbReference type="ARBA" id="ARBA00006679"/>
    </source>
</evidence>
<dbReference type="KEGG" id="apag:EIA51_08315"/>
<evidence type="ECO:0000313" key="9">
    <source>
        <dbReference type="EMBL" id="PXZ37956.1"/>
    </source>
</evidence>
<feature type="transmembrane region" description="Helical" evidence="7">
    <location>
        <begin position="47"/>
        <end position="67"/>
    </location>
</feature>
<evidence type="ECO:0000256" key="7">
    <source>
        <dbReference type="SAM" id="Phobius"/>
    </source>
</evidence>
<gene>
    <name evidence="9" type="ORF">DM482_11945</name>
    <name evidence="8" type="ORF">M5S13_04210</name>
    <name evidence="11" type="ORF">NCTC10926_00118</name>
    <name evidence="10" type="ORF">NCTC11296_02289</name>
</gene>
<dbReference type="InterPro" id="IPR051907">
    <property type="entry name" value="DoxX-like_oxidoreductase"/>
</dbReference>
<dbReference type="AlphaFoldDB" id="A0A0F5EWQ6"/>
<reference evidence="9 12" key="2">
    <citation type="submission" date="2018-06" db="EMBL/GenBank/DDBJ databases">
        <authorList>
            <person name="Teymurazov M."/>
            <person name="Kislichkina A."/>
            <person name="Abaymova A."/>
            <person name="Mukhina T."/>
            <person name="Mayskaya N."/>
            <person name="Svetoch E."/>
            <person name="Bogun A."/>
        </authorList>
    </citation>
    <scope>NUCLEOTIDE SEQUENCE [LARGE SCALE GENOMIC DNA]</scope>
    <source>
        <strain evidence="9 12">SCPM-O-B-8406</strain>
    </source>
</reference>
<accession>A0A0F5EWQ6</accession>
<keyword evidence="5 7" id="KW-1133">Transmembrane helix</keyword>
<feature type="transmembrane region" description="Helical" evidence="7">
    <location>
        <begin position="108"/>
        <end position="127"/>
    </location>
</feature>
<dbReference type="EMBL" id="JAMDKF010000006">
    <property type="protein sequence ID" value="MEE6041095.1"/>
    <property type="molecule type" value="Genomic_DNA"/>
</dbReference>
<dbReference type="Proteomes" id="UP000254465">
    <property type="component" value="Unassembled WGS sequence"/>
</dbReference>
<dbReference type="OrthoDB" id="346004at2"/>
<dbReference type="PANTHER" id="PTHR33452:SF4">
    <property type="entry name" value="BLL4328 PROTEIN"/>
    <property type="match status" value="1"/>
</dbReference>
<evidence type="ECO:0000256" key="6">
    <source>
        <dbReference type="ARBA" id="ARBA00023136"/>
    </source>
</evidence>
<evidence type="ECO:0000313" key="15">
    <source>
        <dbReference type="Proteomes" id="UP001347884"/>
    </source>
</evidence>
<evidence type="ECO:0000313" key="8">
    <source>
        <dbReference type="EMBL" id="MEE6041095.1"/>
    </source>
</evidence>
<sequence>MNIFTKIQPYALGLLRIIAGYMFLLHGTAKFFEFPVSMTGGNGAVELFSMMGVGGVLEIVGGTLFILGLFTRPVAFLLSGMMAVAYFQIHASLDNVLLPIVNKGELVALYSLVFLNFVFLGAGAFSLDSKICKKA</sequence>
<dbReference type="Proteomes" id="UP001347884">
    <property type="component" value="Unassembled WGS sequence"/>
</dbReference>